<dbReference type="PIRSF" id="PIRSF007510">
    <property type="entry name" value="UCP007510"/>
    <property type="match status" value="1"/>
</dbReference>
<keyword evidence="5" id="KW-1185">Reference proteome</keyword>
<dbReference type="EMBL" id="BDGB01000042">
    <property type="protein sequence ID" value="GAW71694.1"/>
    <property type="molecule type" value="Genomic_DNA"/>
</dbReference>
<evidence type="ECO:0000256" key="1">
    <source>
        <dbReference type="HAMAP-Rule" id="MF_00800"/>
    </source>
</evidence>
<dbReference type="Pfam" id="PF04260">
    <property type="entry name" value="DUF436"/>
    <property type="match status" value="1"/>
</dbReference>
<dbReference type="OrthoDB" id="9803187at2"/>
<accession>A0A224VHD2</accession>
<organism evidence="2 4">
    <name type="scientific">Lentilactobacillus parakefiri</name>
    <dbReference type="NCBI Taxonomy" id="152332"/>
    <lineage>
        <taxon>Bacteria</taxon>
        <taxon>Bacillati</taxon>
        <taxon>Bacillota</taxon>
        <taxon>Bacilli</taxon>
        <taxon>Lactobacillales</taxon>
        <taxon>Lactobacillaceae</taxon>
        <taxon>Lentilactobacillus</taxon>
    </lineage>
</organism>
<gene>
    <name evidence="3" type="ORF">C5L28_001081</name>
    <name evidence="2" type="ORF">LPKJCM_00795</name>
</gene>
<evidence type="ECO:0000313" key="2">
    <source>
        <dbReference type="EMBL" id="GAW71694.1"/>
    </source>
</evidence>
<evidence type="ECO:0000313" key="3">
    <source>
        <dbReference type="EMBL" id="TDG87859.1"/>
    </source>
</evidence>
<reference evidence="3" key="3">
    <citation type="submission" date="2019-02" db="EMBL/GenBank/DDBJ databases">
        <authorList>
            <person name="Buron G."/>
            <person name="Chaylann A."/>
            <person name="Dolejs I."/>
            <person name="Forster J."/>
            <person name="Miks M.H."/>
        </authorList>
    </citation>
    <scope>NUCLEOTIDE SEQUENCE</scope>
    <source>
        <strain evidence="3">DSM 10551</strain>
    </source>
</reference>
<dbReference type="InterPro" id="IPR006340">
    <property type="entry name" value="DUF436"/>
</dbReference>
<name>A0A224VHD2_9LACO</name>
<proteinExistence type="inferred from homology"/>
<dbReference type="AlphaFoldDB" id="A0A224VHD2"/>
<comment type="similarity">
    <text evidence="1">Belongs to the UPF0340 family.</text>
</comment>
<dbReference type="HAMAP" id="MF_00800">
    <property type="entry name" value="UPF0340"/>
    <property type="match status" value="1"/>
</dbReference>
<dbReference type="NCBIfam" id="TIGR01440">
    <property type="entry name" value="TIGR01440 family protein"/>
    <property type="match status" value="1"/>
</dbReference>
<comment type="caution">
    <text evidence="2">The sequence shown here is derived from an EMBL/GenBank/DDBJ whole genome shotgun (WGS) entry which is preliminary data.</text>
</comment>
<evidence type="ECO:0000313" key="5">
    <source>
        <dbReference type="Proteomes" id="UP000294668"/>
    </source>
</evidence>
<dbReference type="SUPFAM" id="SSF110710">
    <property type="entry name" value="TTHA0583/YokD-like"/>
    <property type="match status" value="1"/>
</dbReference>
<dbReference type="EMBL" id="PUFL01000094">
    <property type="protein sequence ID" value="TDG87859.1"/>
    <property type="molecule type" value="Genomic_DNA"/>
</dbReference>
<dbReference type="Proteomes" id="UP000294668">
    <property type="component" value="Unassembled WGS sequence"/>
</dbReference>
<sequence>MNVELNDNLKLIQENTENVLTDYFNNVKFPKNGIFVLGCSTSEVSGEWMGTNPSLNIGRIIIDTLEDFLLPRHISLAIQGCQHINRALLVEREVAERHNLEIVSVVPAMHAGGGSQVAAYRRMADPVEVEHISAFGGMDIGGTEIGMHVKFVQVPIRTTHHHIGAANVVFLSSRPKLIGGPRAMYNFTEENTEDYVLEGNH</sequence>
<dbReference type="RefSeq" id="WP_057962413.1">
    <property type="nucleotide sequence ID" value="NZ_BAAAXO010000037.1"/>
</dbReference>
<protein>
    <recommendedName>
        <fullName evidence="1">UPF0340 protein C5L28_001081</fullName>
    </recommendedName>
</protein>
<dbReference type="Proteomes" id="UP000214739">
    <property type="component" value="Unassembled WGS sequence"/>
</dbReference>
<evidence type="ECO:0000313" key="4">
    <source>
        <dbReference type="Proteomes" id="UP000214739"/>
    </source>
</evidence>
<reference evidence="3 5" key="2">
    <citation type="journal article" date="2019" name="Appl. Microbiol. Biotechnol.">
        <title>Uncovering carbohydrate metabolism through a genotype-phenotype association study of 56 lactic acid bacteria genomes.</title>
        <authorList>
            <person name="Buron-Moles G."/>
            <person name="Chailyan A."/>
            <person name="Dolejs I."/>
            <person name="Forster J."/>
            <person name="Miks M.H."/>
        </authorList>
    </citation>
    <scope>NUCLEOTIDE SEQUENCE [LARGE SCALE GENOMIC DNA]</scope>
    <source>
        <strain evidence="3 5">DSM 10551</strain>
    </source>
</reference>
<dbReference type="Gene3D" id="3.40.50.10360">
    <property type="entry name" value="Hypothetical protein TT1679"/>
    <property type="match status" value="1"/>
</dbReference>
<dbReference type="InterPro" id="IPR028345">
    <property type="entry name" value="Antibiotic_NAT-like"/>
</dbReference>
<reference evidence="2 4" key="1">
    <citation type="journal article" date="2017" name="Biosci Microbiota Food Health">
        <title>Genomic characterization reconfirms the taxonomic status of Lactobacillus parakefiri.</title>
        <authorList>
            <person name="Tanizawa Y."/>
            <person name="Kobayashi H."/>
            <person name="Kaminuma E."/>
            <person name="Sakamoto M."/>
            <person name="Ohkuma M."/>
            <person name="Nakamura Y."/>
            <person name="Arita M."/>
            <person name="Tohno M."/>
        </authorList>
    </citation>
    <scope>NUCLEOTIDE SEQUENCE [LARGE SCALE GENOMIC DNA]</scope>
    <source>
        <strain evidence="2 4">JCM 8573</strain>
    </source>
</reference>